<feature type="transmembrane region" description="Helical" evidence="1">
    <location>
        <begin position="6"/>
        <end position="25"/>
    </location>
</feature>
<feature type="transmembrane region" description="Helical" evidence="1">
    <location>
        <begin position="88"/>
        <end position="113"/>
    </location>
</feature>
<gene>
    <name evidence="2" type="ORF">C8P63_11014</name>
</gene>
<dbReference type="Proteomes" id="UP000244240">
    <property type="component" value="Unassembled WGS sequence"/>
</dbReference>
<dbReference type="EMBL" id="QBKR01000010">
    <property type="protein sequence ID" value="PTX59873.1"/>
    <property type="molecule type" value="Genomic_DNA"/>
</dbReference>
<sequence length="135" mass="15128">MALTGILIRTAFGWVASALAVLSFPDLPMEAPAIWRYFNLNFLIALGLSVVAAWQSVKAGRKAVSRWLYLPLPRKSLSRLKFLLPLPLVLSAALYLSVELPLTGAATVMFFAFREIRDWRKKQKAIEQPRKSRAG</sequence>
<evidence type="ECO:0000313" key="3">
    <source>
        <dbReference type="Proteomes" id="UP000244240"/>
    </source>
</evidence>
<comment type="caution">
    <text evidence="2">The sequence shown here is derived from an EMBL/GenBank/DDBJ whole genome shotgun (WGS) entry which is preliminary data.</text>
</comment>
<reference evidence="2 3" key="1">
    <citation type="submission" date="2018-04" db="EMBL/GenBank/DDBJ databases">
        <title>Genomic Encyclopedia of Archaeal and Bacterial Type Strains, Phase II (KMG-II): from individual species to whole genera.</title>
        <authorList>
            <person name="Goeker M."/>
        </authorList>
    </citation>
    <scope>NUCLEOTIDE SEQUENCE [LARGE SCALE GENOMIC DNA]</scope>
    <source>
        <strain evidence="2 3">DSM 45787</strain>
    </source>
</reference>
<evidence type="ECO:0000313" key="2">
    <source>
        <dbReference type="EMBL" id="PTX59873.1"/>
    </source>
</evidence>
<name>A0A2T6BUY1_9BACL</name>
<dbReference type="AlphaFoldDB" id="A0A2T6BUY1"/>
<keyword evidence="1" id="KW-0472">Membrane</keyword>
<evidence type="ECO:0000256" key="1">
    <source>
        <dbReference type="SAM" id="Phobius"/>
    </source>
</evidence>
<protein>
    <submittedName>
        <fullName evidence="2">Uncharacterized protein</fullName>
    </submittedName>
</protein>
<keyword evidence="1" id="KW-0812">Transmembrane</keyword>
<dbReference type="RefSeq" id="WP_108023120.1">
    <property type="nucleotide sequence ID" value="NZ_QBKR01000010.1"/>
</dbReference>
<organism evidence="2 3">
    <name type="scientific">Melghirimyces profundicolus</name>
    <dbReference type="NCBI Taxonomy" id="1242148"/>
    <lineage>
        <taxon>Bacteria</taxon>
        <taxon>Bacillati</taxon>
        <taxon>Bacillota</taxon>
        <taxon>Bacilli</taxon>
        <taxon>Bacillales</taxon>
        <taxon>Thermoactinomycetaceae</taxon>
        <taxon>Melghirimyces</taxon>
    </lineage>
</organism>
<proteinExistence type="predicted"/>
<keyword evidence="1" id="KW-1133">Transmembrane helix</keyword>
<accession>A0A2T6BUY1</accession>
<dbReference type="OrthoDB" id="9876497at2"/>
<feature type="transmembrane region" description="Helical" evidence="1">
    <location>
        <begin position="37"/>
        <end position="57"/>
    </location>
</feature>
<keyword evidence="3" id="KW-1185">Reference proteome</keyword>